<dbReference type="Proteomes" id="UP000249066">
    <property type="component" value="Unassembled WGS sequence"/>
</dbReference>
<evidence type="ECO:0000313" key="2">
    <source>
        <dbReference type="EMBL" id="PZO89434.1"/>
    </source>
</evidence>
<dbReference type="SUPFAM" id="SSF55729">
    <property type="entry name" value="Acyl-CoA N-acyltransferases (Nat)"/>
    <property type="match status" value="1"/>
</dbReference>
<gene>
    <name evidence="2" type="ORF">DI623_10235</name>
</gene>
<dbReference type="GO" id="GO:0016740">
    <property type="term" value="F:transferase activity"/>
    <property type="evidence" value="ECO:0007669"/>
    <property type="project" value="UniProtKB-KW"/>
</dbReference>
<feature type="domain" description="BioF2-like acetyltransferase" evidence="1">
    <location>
        <begin position="172"/>
        <end position="315"/>
    </location>
</feature>
<keyword evidence="2" id="KW-0808">Transferase</keyword>
<dbReference type="EMBL" id="QFNN01000059">
    <property type="protein sequence ID" value="PZO89434.1"/>
    <property type="molecule type" value="Genomic_DNA"/>
</dbReference>
<dbReference type="AlphaFoldDB" id="A0A2W5A4G5"/>
<proteinExistence type="predicted"/>
<organism evidence="2 3">
    <name type="scientific">Sphingomonas sanxanigenens</name>
    <dbReference type="NCBI Taxonomy" id="397260"/>
    <lineage>
        <taxon>Bacteria</taxon>
        <taxon>Pseudomonadati</taxon>
        <taxon>Pseudomonadota</taxon>
        <taxon>Alphaproteobacteria</taxon>
        <taxon>Sphingomonadales</taxon>
        <taxon>Sphingomonadaceae</taxon>
        <taxon>Sphingomonas</taxon>
    </lineage>
</organism>
<name>A0A2W5A4G5_9SPHN</name>
<dbReference type="InterPro" id="IPR016181">
    <property type="entry name" value="Acyl_CoA_acyltransferase"/>
</dbReference>
<dbReference type="InterPro" id="IPR038740">
    <property type="entry name" value="BioF2-like_GNAT_dom"/>
</dbReference>
<sequence length="346" mass="36792">MPPAGPPVLAVAGVANAIDDVAARCTPAGFLRASWYRAALNAYGGRDPRSFVAYDAAGHAAIALPLVGVGPAALGLAATPGCYWPFRAFPIADDAPAGLLRALLRRVAAQVRAWRMGPVNGDDPLLARLRAEAPAAGWRLIERTVARRFVLDIAALRAEGTWPRGSTLKKNRFHEKHLAAHGAPGWSFHSGADWTARLIDDLGAIEAESWIATRTEGADAKFHNSAHELFWREVAGDPAIAAMMHVALLRIGGRPAAFSFDLDVGATRYAIANSYDPAFARHSPGKLLQYRNLEQAVARGIARVDWGAGDSGYKRVIGAVEAAPIVDCLFVREGLGAGIAARMWGG</sequence>
<accession>A0A2W5A4G5</accession>
<evidence type="ECO:0000313" key="3">
    <source>
        <dbReference type="Proteomes" id="UP000249066"/>
    </source>
</evidence>
<comment type="caution">
    <text evidence="2">The sequence shown here is derived from an EMBL/GenBank/DDBJ whole genome shotgun (WGS) entry which is preliminary data.</text>
</comment>
<protein>
    <submittedName>
        <fullName evidence="2">GNAT family N-acetyltransferase</fullName>
    </submittedName>
</protein>
<reference evidence="2 3" key="1">
    <citation type="submission" date="2017-08" db="EMBL/GenBank/DDBJ databases">
        <title>Infants hospitalized years apart are colonized by the same room-sourced microbial strains.</title>
        <authorList>
            <person name="Brooks B."/>
            <person name="Olm M.R."/>
            <person name="Firek B.A."/>
            <person name="Baker R."/>
            <person name="Thomas B.C."/>
            <person name="Morowitz M.J."/>
            <person name="Banfield J.F."/>
        </authorList>
    </citation>
    <scope>NUCLEOTIDE SEQUENCE [LARGE SCALE GENOMIC DNA]</scope>
    <source>
        <strain evidence="2">S2_018_000_R2_101</strain>
    </source>
</reference>
<dbReference type="Pfam" id="PF13480">
    <property type="entry name" value="Acetyltransf_6"/>
    <property type="match status" value="1"/>
</dbReference>
<evidence type="ECO:0000259" key="1">
    <source>
        <dbReference type="Pfam" id="PF13480"/>
    </source>
</evidence>